<feature type="compositionally biased region" description="Basic and acidic residues" evidence="1">
    <location>
        <begin position="74"/>
        <end position="96"/>
    </location>
</feature>
<comment type="caution">
    <text evidence="2">The sequence shown here is derived from an EMBL/GenBank/DDBJ whole genome shotgun (WGS) entry which is preliminary data.</text>
</comment>
<name>A0A8T2JEA4_9PIPI</name>
<dbReference type="EMBL" id="JAACNH010000005">
    <property type="protein sequence ID" value="KAG8441804.1"/>
    <property type="molecule type" value="Genomic_DNA"/>
</dbReference>
<keyword evidence="3" id="KW-1185">Reference proteome</keyword>
<evidence type="ECO:0000256" key="1">
    <source>
        <dbReference type="SAM" id="MobiDB-lite"/>
    </source>
</evidence>
<feature type="region of interest" description="Disordered" evidence="1">
    <location>
        <begin position="58"/>
        <end position="119"/>
    </location>
</feature>
<dbReference type="AlphaFoldDB" id="A0A8T2JEA4"/>
<evidence type="ECO:0000313" key="3">
    <source>
        <dbReference type="Proteomes" id="UP000812440"/>
    </source>
</evidence>
<evidence type="ECO:0000313" key="2">
    <source>
        <dbReference type="EMBL" id="KAG8441804.1"/>
    </source>
</evidence>
<sequence>MVVPIYFIRKRYRARVKDVEAPKDCVKDIGVQTEGVTRNEATECNILMEEVIVTPSEKCVEKEMTKSEKKKKKKEEEKMKKKEEKRKKEEKKQEEKKRKKEQKKIEENKEPGRETEEKG</sequence>
<proteinExistence type="predicted"/>
<feature type="compositionally biased region" description="Basic and acidic residues" evidence="1">
    <location>
        <begin position="103"/>
        <end position="119"/>
    </location>
</feature>
<feature type="compositionally biased region" description="Basic and acidic residues" evidence="1">
    <location>
        <begin position="58"/>
        <end position="67"/>
    </location>
</feature>
<protein>
    <submittedName>
        <fullName evidence="2">Uncharacterized protein</fullName>
    </submittedName>
</protein>
<accession>A0A8T2JEA4</accession>
<dbReference type="Proteomes" id="UP000812440">
    <property type="component" value="Chromosome 6"/>
</dbReference>
<gene>
    <name evidence="2" type="ORF">GDO86_010835</name>
</gene>
<organism evidence="2 3">
    <name type="scientific">Hymenochirus boettgeri</name>
    <name type="common">Congo dwarf clawed frog</name>
    <dbReference type="NCBI Taxonomy" id="247094"/>
    <lineage>
        <taxon>Eukaryota</taxon>
        <taxon>Metazoa</taxon>
        <taxon>Chordata</taxon>
        <taxon>Craniata</taxon>
        <taxon>Vertebrata</taxon>
        <taxon>Euteleostomi</taxon>
        <taxon>Amphibia</taxon>
        <taxon>Batrachia</taxon>
        <taxon>Anura</taxon>
        <taxon>Pipoidea</taxon>
        <taxon>Pipidae</taxon>
        <taxon>Pipinae</taxon>
        <taxon>Hymenochirus</taxon>
    </lineage>
</organism>
<reference evidence="2" key="1">
    <citation type="thesis" date="2020" institute="ProQuest LLC" country="789 East Eisenhower Parkway, Ann Arbor, MI, USA">
        <title>Comparative Genomics and Chromosome Evolution.</title>
        <authorList>
            <person name="Mudd A.B."/>
        </authorList>
    </citation>
    <scope>NUCLEOTIDE SEQUENCE</scope>
    <source>
        <strain evidence="2">Female2</strain>
        <tissue evidence="2">Blood</tissue>
    </source>
</reference>